<organism evidence="1 2">
    <name type="scientific">Agrobacterium larrymoorei</name>
    <dbReference type="NCBI Taxonomy" id="160699"/>
    <lineage>
        <taxon>Bacteria</taxon>
        <taxon>Pseudomonadati</taxon>
        <taxon>Pseudomonadota</taxon>
        <taxon>Alphaproteobacteria</taxon>
        <taxon>Hyphomicrobiales</taxon>
        <taxon>Rhizobiaceae</taxon>
        <taxon>Rhizobium/Agrobacterium group</taxon>
        <taxon>Agrobacterium</taxon>
    </lineage>
</organism>
<sequence>MKWLWVAIGLLWIAAPAVGANTPCSGKKGGIERCQGDTFICVDGSVSASKKSCVATMGGLGLLGSDGSDMAPTSSGDCSCRGGSYCTGPRGGHYCLKDDGGKSYLKK</sequence>
<reference evidence="1 2" key="1">
    <citation type="submission" date="2019-04" db="EMBL/GenBank/DDBJ databases">
        <title>Complete genome sequence of Agrobacterium larrymoorei CFBP5473.</title>
        <authorList>
            <person name="Haryono M."/>
            <person name="Chou L."/>
            <person name="Lin Y.-C."/>
            <person name="Lai E.-M."/>
            <person name="Kuo C.-H."/>
        </authorList>
    </citation>
    <scope>NUCLEOTIDE SEQUENCE [LARGE SCALE GENOMIC DNA]</scope>
    <source>
        <strain evidence="1 2">CFBP5473</strain>
    </source>
</reference>
<gene>
    <name evidence="1" type="ORF">CFBP5473_18200</name>
</gene>
<dbReference type="EMBL" id="CP039692">
    <property type="protein sequence ID" value="QCI99893.1"/>
    <property type="molecule type" value="Genomic_DNA"/>
</dbReference>
<proteinExistence type="predicted"/>
<dbReference type="AlphaFoldDB" id="A0A4D7DRH0"/>
<evidence type="ECO:0000313" key="2">
    <source>
        <dbReference type="Proteomes" id="UP000298545"/>
    </source>
</evidence>
<evidence type="ECO:0000313" key="1">
    <source>
        <dbReference type="EMBL" id="QCI99893.1"/>
    </source>
</evidence>
<dbReference type="Proteomes" id="UP000298545">
    <property type="component" value="Chromosome linear"/>
</dbReference>
<dbReference type="KEGG" id="alf:CFBP5473_18200"/>
<protein>
    <submittedName>
        <fullName evidence="1">Uncharacterized protein</fullName>
    </submittedName>
</protein>
<dbReference type="OrthoDB" id="7027094at2"/>
<accession>A0A4D7DRH0</accession>
<name>A0A4D7DRH0_9HYPH</name>